<comment type="caution">
    <text evidence="2">The sequence shown here is derived from an EMBL/GenBank/DDBJ whole genome shotgun (WGS) entry which is preliminary data.</text>
</comment>
<dbReference type="PANTHER" id="PTHR34454">
    <property type="entry name" value="TUNICAMYCIN INDUCED PROTEIN"/>
    <property type="match status" value="1"/>
</dbReference>
<evidence type="ECO:0008006" key="4">
    <source>
        <dbReference type="Google" id="ProtNLM"/>
    </source>
</evidence>
<feature type="signal peptide" evidence="1">
    <location>
        <begin position="1"/>
        <end position="26"/>
    </location>
</feature>
<evidence type="ECO:0000313" key="2">
    <source>
        <dbReference type="EMBL" id="KAG9439899.1"/>
    </source>
</evidence>
<sequence length="420" mass="45860">MAVRLRFPHLFHLLLGVGLLQGLVFAQGLNSPAPKAISDLKDAIVKVLGFQSEDLKVSGFDVRDALVGQTVAYEFDIEIGNKKYPFKLLEDVNRWEYVDLPIFRVEESAAQNGLAKTGESSDELMPVLAPFQLAGPMELWIQDGDDMRVSIPHDVDAGVVKKVMLAEGTTVTVKGARSVSLRHPLDLPLPLNQTHKSGNLASGLLTLADHLHLASLSQQMPLLSLRIVGPTSLASPSSSPSKLKLKRLAPGLVELSKTSPTTPAIPIGAEDEHTILTPDRFTTLWPLASINGSNPNLQGFEKLLYSVLGDKAKKAGSFRLVKAEVSAQTSVKMGFRVERSIKDGEMDWSGFPEWKTKPETMKMYFEVLGKVEGNKVIPERVMEVPDPVQVEDSVATNLLTGNQTMSTLPIVHPPANYFTL</sequence>
<keyword evidence="3" id="KW-1185">Reference proteome</keyword>
<evidence type="ECO:0000256" key="1">
    <source>
        <dbReference type="SAM" id="SignalP"/>
    </source>
</evidence>
<dbReference type="EMBL" id="JAINDJ010000008">
    <property type="protein sequence ID" value="KAG9439899.1"/>
    <property type="molecule type" value="Genomic_DNA"/>
</dbReference>
<organism evidence="2 3">
    <name type="scientific">Aristolochia fimbriata</name>
    <name type="common">White veined hardy Dutchman's pipe vine</name>
    <dbReference type="NCBI Taxonomy" id="158543"/>
    <lineage>
        <taxon>Eukaryota</taxon>
        <taxon>Viridiplantae</taxon>
        <taxon>Streptophyta</taxon>
        <taxon>Embryophyta</taxon>
        <taxon>Tracheophyta</taxon>
        <taxon>Spermatophyta</taxon>
        <taxon>Magnoliopsida</taxon>
        <taxon>Magnoliidae</taxon>
        <taxon>Piperales</taxon>
        <taxon>Aristolochiaceae</taxon>
        <taxon>Aristolochia</taxon>
    </lineage>
</organism>
<dbReference type="PANTHER" id="PTHR34454:SF2">
    <property type="entry name" value="PROTEIN TUNICAMYCIN INDUCED 1"/>
    <property type="match status" value="1"/>
</dbReference>
<evidence type="ECO:0000313" key="3">
    <source>
        <dbReference type="Proteomes" id="UP000825729"/>
    </source>
</evidence>
<dbReference type="InterPro" id="IPR053283">
    <property type="entry name" value="TUNICAMYCIN_INDUCED_1"/>
</dbReference>
<gene>
    <name evidence="2" type="ORF">H6P81_020064</name>
</gene>
<protein>
    <recommendedName>
        <fullName evidence="4">Tunicamycin induced 1</fullName>
    </recommendedName>
</protein>
<name>A0AAV7DVB3_ARIFI</name>
<accession>A0AAV7DVB3</accession>
<feature type="chain" id="PRO_5043720161" description="Tunicamycin induced 1" evidence="1">
    <location>
        <begin position="27"/>
        <end position="420"/>
    </location>
</feature>
<proteinExistence type="predicted"/>
<reference evidence="2 3" key="1">
    <citation type="submission" date="2021-07" db="EMBL/GenBank/DDBJ databases">
        <title>The Aristolochia fimbriata genome: insights into angiosperm evolution, floral development and chemical biosynthesis.</title>
        <authorList>
            <person name="Jiao Y."/>
        </authorList>
    </citation>
    <scope>NUCLEOTIDE SEQUENCE [LARGE SCALE GENOMIC DNA]</scope>
    <source>
        <strain evidence="2">IBCAS-2021</strain>
        <tissue evidence="2">Leaf</tissue>
    </source>
</reference>
<dbReference type="AlphaFoldDB" id="A0AAV7DVB3"/>
<keyword evidence="1" id="KW-0732">Signal</keyword>
<dbReference type="Proteomes" id="UP000825729">
    <property type="component" value="Unassembled WGS sequence"/>
</dbReference>